<evidence type="ECO:0000313" key="4">
    <source>
        <dbReference type="EMBL" id="KRX00208.1"/>
    </source>
</evidence>
<evidence type="ECO:0000259" key="3">
    <source>
        <dbReference type="PROSITE" id="PS51281"/>
    </source>
</evidence>
<evidence type="ECO:0000256" key="2">
    <source>
        <dbReference type="SAM" id="MobiDB-lite"/>
    </source>
</evidence>
<dbReference type="SUPFAM" id="SSF46934">
    <property type="entry name" value="UBA-like"/>
    <property type="match status" value="1"/>
</dbReference>
<protein>
    <submittedName>
        <fullName evidence="4">UBA-like protein</fullName>
    </submittedName>
</protein>
<dbReference type="GO" id="GO:0051028">
    <property type="term" value="P:mRNA transport"/>
    <property type="evidence" value="ECO:0007669"/>
    <property type="project" value="InterPro"/>
</dbReference>
<dbReference type="Proteomes" id="UP000054937">
    <property type="component" value="Unassembled WGS sequence"/>
</dbReference>
<feature type="domain" description="TAP-C" evidence="3">
    <location>
        <begin position="308"/>
        <end position="350"/>
    </location>
</feature>
<dbReference type="GO" id="GO:0005634">
    <property type="term" value="C:nucleus"/>
    <property type="evidence" value="ECO:0007669"/>
    <property type="project" value="InterPro"/>
</dbReference>
<proteinExistence type="predicted"/>
<reference evidence="4 5" key="1">
    <citation type="journal article" date="2015" name="Sci. Rep.">
        <title>Genome of the facultative scuticociliatosis pathogen Pseudocohnilembus persalinus provides insight into its virulence through horizontal gene transfer.</title>
        <authorList>
            <person name="Xiong J."/>
            <person name="Wang G."/>
            <person name="Cheng J."/>
            <person name="Tian M."/>
            <person name="Pan X."/>
            <person name="Warren A."/>
            <person name="Jiang C."/>
            <person name="Yuan D."/>
            <person name="Miao W."/>
        </authorList>
    </citation>
    <scope>NUCLEOTIDE SEQUENCE [LARGE SCALE GENOMIC DNA]</scope>
    <source>
        <strain evidence="4">36N120E</strain>
    </source>
</reference>
<evidence type="ECO:0000256" key="1">
    <source>
        <dbReference type="SAM" id="Coils"/>
    </source>
</evidence>
<evidence type="ECO:0000313" key="5">
    <source>
        <dbReference type="Proteomes" id="UP000054937"/>
    </source>
</evidence>
<keyword evidence="5" id="KW-1185">Reference proteome</keyword>
<dbReference type="InterPro" id="IPR005637">
    <property type="entry name" value="TAP_C_dom"/>
</dbReference>
<dbReference type="InterPro" id="IPR009060">
    <property type="entry name" value="UBA-like_sf"/>
</dbReference>
<dbReference type="EMBL" id="LDAU01000194">
    <property type="protein sequence ID" value="KRX00208.1"/>
    <property type="molecule type" value="Genomic_DNA"/>
</dbReference>
<feature type="region of interest" description="Disordered" evidence="2">
    <location>
        <begin position="126"/>
        <end position="155"/>
    </location>
</feature>
<dbReference type="Gene3D" id="1.10.8.10">
    <property type="entry name" value="DNA helicase RuvA subunit, C-terminal domain"/>
    <property type="match status" value="1"/>
</dbReference>
<gene>
    <name evidence="4" type="ORF">PPERSA_10707</name>
</gene>
<organism evidence="4 5">
    <name type="scientific">Pseudocohnilembus persalinus</name>
    <name type="common">Ciliate</name>
    <dbReference type="NCBI Taxonomy" id="266149"/>
    <lineage>
        <taxon>Eukaryota</taxon>
        <taxon>Sar</taxon>
        <taxon>Alveolata</taxon>
        <taxon>Ciliophora</taxon>
        <taxon>Intramacronucleata</taxon>
        <taxon>Oligohymenophorea</taxon>
        <taxon>Scuticociliatia</taxon>
        <taxon>Philasterida</taxon>
        <taxon>Pseudocohnilembidae</taxon>
        <taxon>Pseudocohnilembus</taxon>
    </lineage>
</organism>
<keyword evidence="1" id="KW-0175">Coiled coil</keyword>
<dbReference type="PROSITE" id="PS51281">
    <property type="entry name" value="TAP_C"/>
    <property type="match status" value="1"/>
</dbReference>
<dbReference type="InParanoid" id="A0A0V0QDK0"/>
<feature type="coiled-coil region" evidence="1">
    <location>
        <begin position="285"/>
        <end position="312"/>
    </location>
</feature>
<comment type="caution">
    <text evidence="4">The sequence shown here is derived from an EMBL/GenBank/DDBJ whole genome shotgun (WGS) entry which is preliminary data.</text>
</comment>
<name>A0A0V0QDK0_PSEPJ</name>
<sequence length="350" mass="40959">MNDIIKQEIEEQQRDEKNLDYLISARISKNRQHPVFQYAKVVISDGLGQVGMNNQLIKPSYLLAVQNIPLPSKELEEKILANQKQKLNEYKDIQQIISGEMFVSGIKEQNANPVYKSDEAKFKKSVMGNQGQNDNKENQSENDDQSENKNKNKNNYFFDLQTGQNMQSQKEKEKNENQEITDFMNFAMVQDRNLAEKYVQMFPGNTEKQVKEYFQDKKKDEEFSNNISIFKSKTDASGAVAIQYLNQYDNVVVAIEKYQKKRQKEQLKDAIIEFKNIKMCSDLVAEQYIKENKDLVKALEQYEKDQVNKKQNLIKQMQGRTGLDKKMSEFYLEMNVWDLDAACNFYQQNS</sequence>
<dbReference type="AlphaFoldDB" id="A0A0V0QDK0"/>
<dbReference type="Pfam" id="PF03943">
    <property type="entry name" value="TAP_C"/>
    <property type="match status" value="1"/>
</dbReference>
<accession>A0A0V0QDK0</accession>